<accession>A0A1R1F1N5</accession>
<evidence type="ECO:0000256" key="6">
    <source>
        <dbReference type="SAM" id="Phobius"/>
    </source>
</evidence>
<dbReference type="RefSeq" id="WP_076167028.1">
    <property type="nucleotide sequence ID" value="NZ_MRTP01000001.1"/>
</dbReference>
<evidence type="ECO:0000256" key="2">
    <source>
        <dbReference type="ARBA" id="ARBA00022448"/>
    </source>
</evidence>
<dbReference type="PANTHER" id="PTHR42718">
    <property type="entry name" value="MAJOR FACILITATOR SUPERFAMILY MULTIDRUG TRANSPORTER MFSC"/>
    <property type="match status" value="1"/>
</dbReference>
<comment type="caution">
    <text evidence="7">The sequence shown here is derived from an EMBL/GenBank/DDBJ whole genome shotgun (WGS) entry which is preliminary data.</text>
</comment>
<dbReference type="GO" id="GO:0016020">
    <property type="term" value="C:membrane"/>
    <property type="evidence" value="ECO:0007669"/>
    <property type="project" value="UniProtKB-SubCell"/>
</dbReference>
<evidence type="ECO:0000313" key="8">
    <source>
        <dbReference type="Proteomes" id="UP000187172"/>
    </source>
</evidence>
<evidence type="ECO:0000256" key="3">
    <source>
        <dbReference type="ARBA" id="ARBA00022692"/>
    </source>
</evidence>
<dbReference type="InterPro" id="IPR036259">
    <property type="entry name" value="MFS_trans_sf"/>
</dbReference>
<dbReference type="PANTHER" id="PTHR42718:SF9">
    <property type="entry name" value="MAJOR FACILITATOR SUPERFAMILY MULTIDRUG TRANSPORTER MFSC"/>
    <property type="match status" value="1"/>
</dbReference>
<keyword evidence="5 6" id="KW-0472">Membrane</keyword>
<keyword evidence="8" id="KW-1185">Reference proteome</keyword>
<dbReference type="AlphaFoldDB" id="A0A1R1F1N5"/>
<gene>
    <name evidence="7" type="ORF">BK138_05475</name>
</gene>
<organism evidence="7 8">
    <name type="scientific">Paenibacillus rhizosphaerae</name>
    <dbReference type="NCBI Taxonomy" id="297318"/>
    <lineage>
        <taxon>Bacteria</taxon>
        <taxon>Bacillati</taxon>
        <taxon>Bacillota</taxon>
        <taxon>Bacilli</taxon>
        <taxon>Bacillales</taxon>
        <taxon>Paenibacillaceae</taxon>
        <taxon>Paenibacillus</taxon>
    </lineage>
</organism>
<evidence type="ECO:0008006" key="9">
    <source>
        <dbReference type="Google" id="ProtNLM"/>
    </source>
</evidence>
<keyword evidence="4 6" id="KW-1133">Transmembrane helix</keyword>
<evidence type="ECO:0000256" key="1">
    <source>
        <dbReference type="ARBA" id="ARBA00004141"/>
    </source>
</evidence>
<keyword evidence="2" id="KW-0813">Transport</keyword>
<reference evidence="7 8" key="1">
    <citation type="submission" date="2016-11" db="EMBL/GenBank/DDBJ databases">
        <title>Paenibacillus species isolates.</title>
        <authorList>
            <person name="Beno S.M."/>
        </authorList>
    </citation>
    <scope>NUCLEOTIDE SEQUENCE [LARGE SCALE GENOMIC DNA]</scope>
    <source>
        <strain evidence="7 8">FSL R5-0378</strain>
    </source>
</reference>
<protein>
    <recommendedName>
        <fullName evidence="9">Major facilitator superfamily (MFS) profile domain-containing protein</fullName>
    </recommendedName>
</protein>
<evidence type="ECO:0000256" key="5">
    <source>
        <dbReference type="ARBA" id="ARBA00023136"/>
    </source>
</evidence>
<proteinExistence type="predicted"/>
<evidence type="ECO:0000313" key="7">
    <source>
        <dbReference type="EMBL" id="OMF58018.1"/>
    </source>
</evidence>
<name>A0A1R1F1N5_9BACL</name>
<keyword evidence="3 6" id="KW-0812">Transmembrane</keyword>
<sequence length="85" mass="9423">MEYQALTGRQASASPSVAGYRWWSLTVILFATFMAILDVFVVNVSIPDIKKGLSSTDGQVEWVVTSYTIAYACSIGDRRCHEKNT</sequence>
<feature type="transmembrane region" description="Helical" evidence="6">
    <location>
        <begin position="20"/>
        <end position="41"/>
    </location>
</feature>
<comment type="subcellular location">
    <subcellularLocation>
        <location evidence="1">Membrane</location>
        <topology evidence="1">Multi-pass membrane protein</topology>
    </subcellularLocation>
</comment>
<dbReference type="EMBL" id="MRTP01000001">
    <property type="protein sequence ID" value="OMF58018.1"/>
    <property type="molecule type" value="Genomic_DNA"/>
</dbReference>
<evidence type="ECO:0000256" key="4">
    <source>
        <dbReference type="ARBA" id="ARBA00022989"/>
    </source>
</evidence>
<dbReference type="Proteomes" id="UP000187172">
    <property type="component" value="Unassembled WGS sequence"/>
</dbReference>
<dbReference type="SUPFAM" id="SSF103473">
    <property type="entry name" value="MFS general substrate transporter"/>
    <property type="match status" value="1"/>
</dbReference>
<dbReference type="Gene3D" id="1.20.1720.10">
    <property type="entry name" value="Multidrug resistance protein D"/>
    <property type="match status" value="1"/>
</dbReference>
<dbReference type="STRING" id="297318.BK138_05475"/>